<name>A0ABT1S490_9FIRM</name>
<protein>
    <submittedName>
        <fullName evidence="3">Peptide ABC transporter substrate-binding protein</fullName>
    </submittedName>
</protein>
<dbReference type="PANTHER" id="PTHR30290">
    <property type="entry name" value="PERIPLASMIC BINDING COMPONENT OF ABC TRANSPORTER"/>
    <property type="match status" value="1"/>
</dbReference>
<dbReference type="PIRSF" id="PIRSF002741">
    <property type="entry name" value="MppA"/>
    <property type="match status" value="1"/>
</dbReference>
<organism evidence="3 4">
    <name type="scientific">Neglectibacter timonensis</name>
    <dbReference type="NCBI Taxonomy" id="1776382"/>
    <lineage>
        <taxon>Bacteria</taxon>
        <taxon>Bacillati</taxon>
        <taxon>Bacillota</taxon>
        <taxon>Clostridia</taxon>
        <taxon>Eubacteriales</taxon>
        <taxon>Oscillospiraceae</taxon>
        <taxon>Neglectibacter</taxon>
    </lineage>
</organism>
<evidence type="ECO:0000259" key="2">
    <source>
        <dbReference type="Pfam" id="PF00496"/>
    </source>
</evidence>
<gene>
    <name evidence="3" type="ORF">NE695_17635</name>
</gene>
<feature type="domain" description="Solute-binding protein family 5" evidence="2">
    <location>
        <begin position="72"/>
        <end position="456"/>
    </location>
</feature>
<dbReference type="InterPro" id="IPR030678">
    <property type="entry name" value="Peptide/Ni-bd"/>
</dbReference>
<reference evidence="3 4" key="1">
    <citation type="submission" date="2022-06" db="EMBL/GenBank/DDBJ databases">
        <title>Isolation of gut microbiota from human fecal samples.</title>
        <authorList>
            <person name="Pamer E.G."/>
            <person name="Barat B."/>
            <person name="Waligurski E."/>
            <person name="Medina S."/>
            <person name="Paddock L."/>
            <person name="Mostad J."/>
        </authorList>
    </citation>
    <scope>NUCLEOTIDE SEQUENCE [LARGE SCALE GENOMIC DNA]</scope>
    <source>
        <strain evidence="3 4">DFI.9.73</strain>
    </source>
</reference>
<feature type="signal peptide" evidence="1">
    <location>
        <begin position="1"/>
        <end position="21"/>
    </location>
</feature>
<dbReference type="InterPro" id="IPR000914">
    <property type="entry name" value="SBP_5_dom"/>
</dbReference>
<feature type="chain" id="PRO_5047096957" evidence="1">
    <location>
        <begin position="22"/>
        <end position="530"/>
    </location>
</feature>
<keyword evidence="1" id="KW-0732">Signal</keyword>
<dbReference type="InterPro" id="IPR039424">
    <property type="entry name" value="SBP_5"/>
</dbReference>
<dbReference type="CDD" id="cd08504">
    <property type="entry name" value="PBP2_OppA"/>
    <property type="match status" value="1"/>
</dbReference>
<dbReference type="Gene3D" id="3.40.190.10">
    <property type="entry name" value="Periplasmic binding protein-like II"/>
    <property type="match status" value="1"/>
</dbReference>
<sequence>MKRFLNAIVCLCLLCSLWGCGDGGFKSDMSFTYVLAQNISSLDPQTASGTAAGAVLDSLFEGLCRIDAEGKTQPGVAKSWDENNDSTVFTFHLRGNTKWSDGSPVVADDFVFGITRALTASTNTPSVDDMFVLKNARAVYAGELEPESLGVTAKDDRTLVVELERSYPDFPALTAGIHYMPCSRSFFEQSAGHYGLSSEYLITNGPFAFTNIYSWNTDYGKRSISLSRSEYYRGDHNVVPSDITYLIDYSSKIDTDPIAALKEGAVDILSLPEDTAKAAADQGCGVMALDDAVTGLLLNPQADSLKETSVREVFLKTLDRGDLLSRHTNTVQGTGEASGIMPDCVRWDGEPYYAEGEQFFQKQDDSIDLNALLRSLELEKLPSITVICPNDEDSVNVANGMLVAWNNKLDNAFNIQPLSESEFQSRISSGDYEAALYTLRAGGTTPYDVLKAFESTATPSLMQDTSYDSALHSLNFDLSSYRNLESFLLDACIFYPIFRDNTYFVTNPNVRGITVSPDLGVNFSQARKKP</sequence>
<dbReference type="SUPFAM" id="SSF53850">
    <property type="entry name" value="Periplasmic binding protein-like II"/>
    <property type="match status" value="1"/>
</dbReference>
<evidence type="ECO:0000313" key="3">
    <source>
        <dbReference type="EMBL" id="MCQ4841736.1"/>
    </source>
</evidence>
<dbReference type="RefSeq" id="WP_066862590.1">
    <property type="nucleotide sequence ID" value="NZ_CABKVV010000013.1"/>
</dbReference>
<accession>A0ABT1S490</accession>
<keyword evidence="4" id="KW-1185">Reference proteome</keyword>
<comment type="caution">
    <text evidence="3">The sequence shown here is derived from an EMBL/GenBank/DDBJ whole genome shotgun (WGS) entry which is preliminary data.</text>
</comment>
<dbReference type="Proteomes" id="UP001524473">
    <property type="component" value="Unassembled WGS sequence"/>
</dbReference>
<dbReference type="Gene3D" id="3.90.76.10">
    <property type="entry name" value="Dipeptide-binding Protein, Domain 1"/>
    <property type="match status" value="1"/>
</dbReference>
<dbReference type="Gene3D" id="3.10.105.10">
    <property type="entry name" value="Dipeptide-binding Protein, Domain 3"/>
    <property type="match status" value="1"/>
</dbReference>
<dbReference type="EMBL" id="JANFZH010000070">
    <property type="protein sequence ID" value="MCQ4841736.1"/>
    <property type="molecule type" value="Genomic_DNA"/>
</dbReference>
<evidence type="ECO:0000313" key="4">
    <source>
        <dbReference type="Proteomes" id="UP001524473"/>
    </source>
</evidence>
<dbReference type="GeneID" id="90531936"/>
<dbReference type="Pfam" id="PF00496">
    <property type="entry name" value="SBP_bac_5"/>
    <property type="match status" value="1"/>
</dbReference>
<proteinExistence type="predicted"/>
<evidence type="ECO:0000256" key="1">
    <source>
        <dbReference type="SAM" id="SignalP"/>
    </source>
</evidence>